<proteinExistence type="predicted"/>
<dbReference type="PANTHER" id="PTHR24346">
    <property type="entry name" value="MAP/MICROTUBULE AFFINITY-REGULATING KINASE"/>
    <property type="match status" value="1"/>
</dbReference>
<dbReference type="AlphaFoldDB" id="A0A068RZN9"/>
<dbReference type="FunFam" id="3.30.200.20:FF:000003">
    <property type="entry name" value="Non-specific serine/threonine protein kinase"/>
    <property type="match status" value="1"/>
</dbReference>
<feature type="compositionally biased region" description="Polar residues" evidence="7">
    <location>
        <begin position="55"/>
        <end position="64"/>
    </location>
</feature>
<evidence type="ECO:0000259" key="8">
    <source>
        <dbReference type="PROSITE" id="PS50011"/>
    </source>
</evidence>
<dbReference type="SUPFAM" id="SSF56112">
    <property type="entry name" value="Protein kinase-like (PK-like)"/>
    <property type="match status" value="1"/>
</dbReference>
<dbReference type="PANTHER" id="PTHR24346:SF30">
    <property type="entry name" value="MATERNAL EMBRYONIC LEUCINE ZIPPER KINASE"/>
    <property type="match status" value="1"/>
</dbReference>
<evidence type="ECO:0000256" key="5">
    <source>
        <dbReference type="ARBA" id="ARBA00022840"/>
    </source>
</evidence>
<dbReference type="InterPro" id="IPR008271">
    <property type="entry name" value="Ser/Thr_kinase_AS"/>
</dbReference>
<evidence type="ECO:0000313" key="9">
    <source>
        <dbReference type="EMBL" id="CDH55583.1"/>
    </source>
</evidence>
<comment type="caution">
    <text evidence="9">The sequence shown here is derived from an EMBL/GenBank/DDBJ whole genome shotgun (WGS) entry which is preliminary data.</text>
</comment>
<dbReference type="PROSITE" id="PS00108">
    <property type="entry name" value="PROTEIN_KINASE_ST"/>
    <property type="match status" value="1"/>
</dbReference>
<dbReference type="Gene3D" id="1.10.510.10">
    <property type="entry name" value="Transferase(Phosphotransferase) domain 1"/>
    <property type="match status" value="1"/>
</dbReference>
<dbReference type="CDD" id="cd14003">
    <property type="entry name" value="STKc_AMPK-like"/>
    <property type="match status" value="1"/>
</dbReference>
<dbReference type="Proteomes" id="UP000027586">
    <property type="component" value="Unassembled WGS sequence"/>
</dbReference>
<dbReference type="InterPro" id="IPR011009">
    <property type="entry name" value="Kinase-like_dom_sf"/>
</dbReference>
<feature type="compositionally biased region" description="Low complexity" evidence="7">
    <location>
        <begin position="69"/>
        <end position="84"/>
    </location>
</feature>
<accession>A0A068RZN9</accession>
<keyword evidence="1" id="KW-0723">Serine/threonine-protein kinase</keyword>
<evidence type="ECO:0000256" key="1">
    <source>
        <dbReference type="ARBA" id="ARBA00022527"/>
    </source>
</evidence>
<keyword evidence="4 9" id="KW-0418">Kinase</keyword>
<evidence type="ECO:0000256" key="6">
    <source>
        <dbReference type="PROSITE-ProRule" id="PRU10141"/>
    </source>
</evidence>
<protein>
    <submittedName>
        <fullName evidence="9">Map microtubule affinity-regulating kinaseisoform cra_a</fullName>
    </submittedName>
</protein>
<evidence type="ECO:0000256" key="2">
    <source>
        <dbReference type="ARBA" id="ARBA00022679"/>
    </source>
</evidence>
<feature type="compositionally biased region" description="Polar residues" evidence="7">
    <location>
        <begin position="683"/>
        <end position="697"/>
    </location>
</feature>
<organism evidence="9 10">
    <name type="scientific">Lichtheimia corymbifera JMRC:FSU:9682</name>
    <dbReference type="NCBI Taxonomy" id="1263082"/>
    <lineage>
        <taxon>Eukaryota</taxon>
        <taxon>Fungi</taxon>
        <taxon>Fungi incertae sedis</taxon>
        <taxon>Mucoromycota</taxon>
        <taxon>Mucoromycotina</taxon>
        <taxon>Mucoromycetes</taxon>
        <taxon>Mucorales</taxon>
        <taxon>Lichtheimiaceae</taxon>
        <taxon>Lichtheimia</taxon>
    </lineage>
</organism>
<dbReference type="FunFam" id="1.10.510.10:FF:000571">
    <property type="entry name" value="Maternal embryonic leucine zipper kinase"/>
    <property type="match status" value="1"/>
</dbReference>
<dbReference type="InterPro" id="IPR000719">
    <property type="entry name" value="Prot_kinase_dom"/>
</dbReference>
<feature type="region of interest" description="Disordered" evidence="7">
    <location>
        <begin position="683"/>
        <end position="711"/>
    </location>
</feature>
<feature type="region of interest" description="Disordered" evidence="7">
    <location>
        <begin position="1"/>
        <end position="92"/>
    </location>
</feature>
<dbReference type="InterPro" id="IPR017441">
    <property type="entry name" value="Protein_kinase_ATP_BS"/>
</dbReference>
<keyword evidence="2" id="KW-0808">Transferase</keyword>
<evidence type="ECO:0000313" key="10">
    <source>
        <dbReference type="Proteomes" id="UP000027586"/>
    </source>
</evidence>
<feature type="compositionally biased region" description="Low complexity" evidence="7">
    <location>
        <begin position="698"/>
        <end position="710"/>
    </location>
</feature>
<feature type="region of interest" description="Disordered" evidence="7">
    <location>
        <begin position="605"/>
        <end position="643"/>
    </location>
</feature>
<evidence type="ECO:0000256" key="4">
    <source>
        <dbReference type="ARBA" id="ARBA00022777"/>
    </source>
</evidence>
<dbReference type="PROSITE" id="PS00107">
    <property type="entry name" value="PROTEIN_KINASE_ATP"/>
    <property type="match status" value="1"/>
</dbReference>
<sequence>MPLRHVADQFKSKWRRSTTKTDDMHTTSGSAAAVLASARTSIDVDSSTKQRHPLSLSSARQTAASAAGPVPVTTTNNNNNQPSSPQQPAPNPDYALDGIGEYVFLEQLGHGKFSKVMLAQHYQTGDKYAVKIIDKRLHGYRILSRLVREITLMESLDHPNVVRLYETFETADSLFLVMEYVRGVNLDEYLQQQSNTRGALKEDEARHIFRQIVAAVDYCHSQYVVHRDLKAPNVLLMPDGQVRLADFGLGNRFGLQRLKTICGSMLYYSPEIITGQKYVGPEVDCWCLGILLYRMTVGSETFGHARTVGELKKDVVGANYPMPDHLSDDLQRTIRKCLTLDRRRRLGVRQVLEDDAWLSNHGALPSPFDQIDAAVVEDTTRVRVDRERLRRQYLRDMEERGRSGMLPTIRKTVMYHPINASIYFTGAMQHSPSLEESLRTKELMRADLYKEIRVIINQVRLRPVANASMKPPLVQHFLQKFKRGNNSSTPVLSTKQTIRRSTSALHFSHLYKKAAKDQVNYYTIECNVRAVSSTTAVSSNASNDVPTPSIPIPPQPHYSTPHQDEYELILLVRSACELLGITYRHESKTRLLCVLTLRNYREDPGQLKEKHHHHQQQHQQARRASSQMTSGGTSEHTSSVLSDNSWASKLKRLSLPLLSNHFHNHNQQQARIWSNSIQINSSATPASLASGQQHAEPSSSSTQPMTTSSSEDGTAMFAIEAFAIQSTKQQQQQQRVVALRYSCVNGSTKVYKLATGWVGGVLSSTKTVGA</sequence>
<keyword evidence="5 6" id="KW-0067">ATP-binding</keyword>
<dbReference type="GO" id="GO:0005737">
    <property type="term" value="C:cytoplasm"/>
    <property type="evidence" value="ECO:0007669"/>
    <property type="project" value="TreeGrafter"/>
</dbReference>
<dbReference type="SMART" id="SM00220">
    <property type="entry name" value="S_TKc"/>
    <property type="match status" value="1"/>
</dbReference>
<dbReference type="OrthoDB" id="193931at2759"/>
<dbReference type="GO" id="GO:0004674">
    <property type="term" value="F:protein serine/threonine kinase activity"/>
    <property type="evidence" value="ECO:0007669"/>
    <property type="project" value="UniProtKB-KW"/>
</dbReference>
<dbReference type="VEuPathDB" id="FungiDB:LCOR_06712.1"/>
<name>A0A068RZN9_9FUNG</name>
<dbReference type="EMBL" id="CBTN010000030">
    <property type="protein sequence ID" value="CDH55583.1"/>
    <property type="molecule type" value="Genomic_DNA"/>
</dbReference>
<dbReference type="GO" id="GO:0005524">
    <property type="term" value="F:ATP binding"/>
    <property type="evidence" value="ECO:0007669"/>
    <property type="project" value="UniProtKB-UniRule"/>
</dbReference>
<feature type="compositionally biased region" description="Basic and acidic residues" evidence="7">
    <location>
        <begin position="1"/>
        <end position="11"/>
    </location>
</feature>
<dbReference type="PROSITE" id="PS50011">
    <property type="entry name" value="PROTEIN_KINASE_DOM"/>
    <property type="match status" value="1"/>
</dbReference>
<feature type="domain" description="Protein kinase" evidence="8">
    <location>
        <begin position="102"/>
        <end position="358"/>
    </location>
</feature>
<gene>
    <name evidence="9" type="ORF">LCOR_06712.1</name>
</gene>
<feature type="compositionally biased region" description="Polar residues" evidence="7">
    <location>
        <begin position="38"/>
        <end position="47"/>
    </location>
</feature>
<evidence type="ECO:0000256" key="7">
    <source>
        <dbReference type="SAM" id="MobiDB-lite"/>
    </source>
</evidence>
<evidence type="ECO:0000256" key="3">
    <source>
        <dbReference type="ARBA" id="ARBA00022741"/>
    </source>
</evidence>
<dbReference type="Pfam" id="PF00069">
    <property type="entry name" value="Pkinase"/>
    <property type="match status" value="1"/>
</dbReference>
<dbReference type="GO" id="GO:0035556">
    <property type="term" value="P:intracellular signal transduction"/>
    <property type="evidence" value="ECO:0007669"/>
    <property type="project" value="TreeGrafter"/>
</dbReference>
<feature type="binding site" evidence="6">
    <location>
        <position position="131"/>
    </location>
    <ligand>
        <name>ATP</name>
        <dbReference type="ChEBI" id="CHEBI:30616"/>
    </ligand>
</feature>
<feature type="compositionally biased region" description="Polar residues" evidence="7">
    <location>
        <begin position="622"/>
        <end position="643"/>
    </location>
</feature>
<keyword evidence="3 6" id="KW-0547">Nucleotide-binding</keyword>
<keyword evidence="10" id="KW-1185">Reference proteome</keyword>
<dbReference type="STRING" id="1263082.A0A068RZN9"/>
<reference evidence="9" key="1">
    <citation type="submission" date="2013-08" db="EMBL/GenBank/DDBJ databases">
        <title>Gene expansion shapes genome architecture in the human pathogen Lichtheimia corymbifera: an evolutionary genomics analysis in the ancient terrestrial Mucorales (Mucoromycotina).</title>
        <authorList>
            <person name="Schwartze V.U."/>
            <person name="Winter S."/>
            <person name="Shelest E."/>
            <person name="Marcet-Houben M."/>
            <person name="Horn F."/>
            <person name="Wehner S."/>
            <person name="Hoffmann K."/>
            <person name="Riege K."/>
            <person name="Sammeth M."/>
            <person name="Nowrousian M."/>
            <person name="Valiante V."/>
            <person name="Linde J."/>
            <person name="Jacobsen I.D."/>
            <person name="Marz M."/>
            <person name="Brakhage A.A."/>
            <person name="Gabaldon T."/>
            <person name="Bocker S."/>
            <person name="Voigt K."/>
        </authorList>
    </citation>
    <scope>NUCLEOTIDE SEQUENCE [LARGE SCALE GENOMIC DNA]</scope>
    <source>
        <strain evidence="9">FSU 9682</strain>
    </source>
</reference>